<dbReference type="PANTHER" id="PTHR30461">
    <property type="entry name" value="DNA-INVERTASE FROM LAMBDOID PROPHAGE"/>
    <property type="match status" value="1"/>
</dbReference>
<dbReference type="InterPro" id="IPR038109">
    <property type="entry name" value="DNA_bind_recomb_sf"/>
</dbReference>
<dbReference type="CDD" id="cd00338">
    <property type="entry name" value="Ser_Recombinase"/>
    <property type="match status" value="1"/>
</dbReference>
<dbReference type="SMART" id="SM00857">
    <property type="entry name" value="Resolvase"/>
    <property type="match status" value="1"/>
</dbReference>
<dbReference type="KEGG" id="eec:EcWSU1_03433"/>
<dbReference type="Gene3D" id="3.40.50.1390">
    <property type="entry name" value="Resolvase, N-terminal catalytic domain"/>
    <property type="match status" value="1"/>
</dbReference>
<sequence>MASENDKNHKVRVAQYLRMSTDHQQYSLHNQSEYIKDYAEKNNMEIAYTYDDAGKSGVSIVGRHSLQQLLSDVEQKKIDIQAVLFYDVSRFGRFQNSDEAAYYSFLFERNGVDLIYCSEPIPTKDFPLESSVILNIKRSSAAYHSRNLSEKVFIGQVNLIKLGYHQGGMAGYGLRRLLVDENGIAKEILSFRKRKSIQTDRVILIPGPKNEIKIVNRIYDLFIDYNVPEFIIAERLNEQNIPAENGTLWTRAKIHQILTNEKYIGNNIYNKTSSKLKSRLVKNPKHEWIRCDKVYKPIISKKKYNKAQDIIQLRSIHLTNEELLEKLKQKLESKGKLSGFIIDEDDTGPSSSVYRTRFGGLLRAYTLIGYKPEHDYSYLQINEALRSFYSGIIEDFKGRILKSNCYIDEYKYAPMLYINDELLISVLITKCIHMKSGKLRWKVRFDNSQKADITIVIRMDSQNISPLDFYIIPKIENEYSKMCMTETNNIRLDLYRFDNLDKLLQIITRMKSEGTICCLKQMNSQ</sequence>
<dbReference type="InterPro" id="IPR006119">
    <property type="entry name" value="Resolv_N"/>
</dbReference>
<evidence type="ECO:0000313" key="3">
    <source>
        <dbReference type="Proteomes" id="UP000007838"/>
    </source>
</evidence>
<gene>
    <name evidence="2" type="ORF">EcWSU1_03433</name>
</gene>
<dbReference type="Pfam" id="PF00239">
    <property type="entry name" value="Resolvase"/>
    <property type="match status" value="1"/>
</dbReference>
<protein>
    <submittedName>
        <fullName evidence="2">Resolvase family site-specific recombinase</fullName>
    </submittedName>
</protein>
<dbReference type="GO" id="GO:0003677">
    <property type="term" value="F:DNA binding"/>
    <property type="evidence" value="ECO:0007669"/>
    <property type="project" value="InterPro"/>
</dbReference>
<dbReference type="PANTHER" id="PTHR30461:SF23">
    <property type="entry name" value="DNA RECOMBINASE-RELATED"/>
    <property type="match status" value="1"/>
</dbReference>
<organism evidence="2 3">
    <name type="scientific">Enterobacter ludwigii</name>
    <dbReference type="NCBI Taxonomy" id="299767"/>
    <lineage>
        <taxon>Bacteria</taxon>
        <taxon>Pseudomonadati</taxon>
        <taxon>Pseudomonadota</taxon>
        <taxon>Gammaproteobacteria</taxon>
        <taxon>Enterobacterales</taxon>
        <taxon>Enterobacteriaceae</taxon>
        <taxon>Enterobacter</taxon>
        <taxon>Enterobacter cloacae complex</taxon>
    </lineage>
</organism>
<dbReference type="InterPro" id="IPR050639">
    <property type="entry name" value="SSR_resolvase"/>
</dbReference>
<dbReference type="Pfam" id="PF07508">
    <property type="entry name" value="Recombinase"/>
    <property type="match status" value="1"/>
</dbReference>
<dbReference type="InterPro" id="IPR036162">
    <property type="entry name" value="Resolvase-like_N_sf"/>
</dbReference>
<reference evidence="2 3" key="1">
    <citation type="journal article" date="2011" name="Stand. Genomic Sci.">
        <title>Complete genome of the onion pathogen Enterobacter cloacae EcWSU1.</title>
        <authorList>
            <person name="Humann J.L."/>
            <person name="Wildung M."/>
            <person name="Cheng C.H."/>
            <person name="Lee T."/>
            <person name="Stewart J.E."/>
            <person name="Drew J.C."/>
            <person name="Triplett E.W."/>
            <person name="Main D."/>
            <person name="Schroeder B.K."/>
        </authorList>
    </citation>
    <scope>NUCLEOTIDE SEQUENCE [LARGE SCALE GENOMIC DNA]</scope>
    <source>
        <strain evidence="2 3">EcWSU1</strain>
    </source>
</reference>
<dbReference type="HOGENOM" id="CLU_522558_0_0_6"/>
<dbReference type="eggNOG" id="COG1961">
    <property type="taxonomic scope" value="Bacteria"/>
</dbReference>
<proteinExistence type="predicted"/>
<dbReference type="EMBL" id="CP002886">
    <property type="protein sequence ID" value="AEW74861.1"/>
    <property type="molecule type" value="Genomic_DNA"/>
</dbReference>
<feature type="domain" description="Resolvase/invertase-type recombinase catalytic" evidence="1">
    <location>
        <begin position="13"/>
        <end position="165"/>
    </location>
</feature>
<dbReference type="GO" id="GO:0000150">
    <property type="term" value="F:DNA strand exchange activity"/>
    <property type="evidence" value="ECO:0007669"/>
    <property type="project" value="InterPro"/>
</dbReference>
<dbReference type="AlphaFoldDB" id="G8LNX6"/>
<dbReference type="Gene3D" id="3.90.1750.20">
    <property type="entry name" value="Putative Large Serine Recombinase, Chain B, Domain 2"/>
    <property type="match status" value="1"/>
</dbReference>
<evidence type="ECO:0000259" key="1">
    <source>
        <dbReference type="SMART" id="SM00857"/>
    </source>
</evidence>
<accession>G8LNX6</accession>
<evidence type="ECO:0000313" key="2">
    <source>
        <dbReference type="EMBL" id="AEW74861.1"/>
    </source>
</evidence>
<dbReference type="InterPro" id="IPR011109">
    <property type="entry name" value="DNA_bind_recombinase_dom"/>
</dbReference>
<name>G8LNX6_9ENTR</name>
<dbReference type="Proteomes" id="UP000007838">
    <property type="component" value="Chromosome"/>
</dbReference>
<dbReference type="SUPFAM" id="SSF53041">
    <property type="entry name" value="Resolvase-like"/>
    <property type="match status" value="1"/>
</dbReference>